<dbReference type="Proteomes" id="UP000561326">
    <property type="component" value="Unassembled WGS sequence"/>
</dbReference>
<dbReference type="InterPro" id="IPR001466">
    <property type="entry name" value="Beta-lactam-related"/>
</dbReference>
<dbReference type="Gene3D" id="3.40.710.10">
    <property type="entry name" value="DD-peptidase/beta-lactamase superfamily"/>
    <property type="match status" value="1"/>
</dbReference>
<dbReference type="EMBL" id="JABAGO010000024">
    <property type="protein sequence ID" value="NME99227.1"/>
    <property type="molecule type" value="Genomic_DNA"/>
</dbReference>
<dbReference type="AlphaFoldDB" id="A0A848CZI8"/>
<dbReference type="InterPro" id="IPR050491">
    <property type="entry name" value="AmpC-like"/>
</dbReference>
<evidence type="ECO:0000313" key="2">
    <source>
        <dbReference type="EMBL" id="NME99227.1"/>
    </source>
</evidence>
<organism evidence="2 3">
    <name type="scientific">Aneurinibacillus aneurinilyticus</name>
    <name type="common">Bacillus aneurinolyticus</name>
    <dbReference type="NCBI Taxonomy" id="1391"/>
    <lineage>
        <taxon>Bacteria</taxon>
        <taxon>Bacillati</taxon>
        <taxon>Bacillota</taxon>
        <taxon>Bacilli</taxon>
        <taxon>Bacillales</taxon>
        <taxon>Paenibacillaceae</taxon>
        <taxon>Aneurinibacillus group</taxon>
        <taxon>Aneurinibacillus</taxon>
    </lineage>
</organism>
<dbReference type="RefSeq" id="WP_168975468.1">
    <property type="nucleotide sequence ID" value="NZ_JABAGO010000024.1"/>
</dbReference>
<comment type="caution">
    <text evidence="2">The sequence shown here is derived from an EMBL/GenBank/DDBJ whole genome shotgun (WGS) entry which is preliminary data.</text>
</comment>
<evidence type="ECO:0000313" key="3">
    <source>
        <dbReference type="Proteomes" id="UP000561326"/>
    </source>
</evidence>
<protein>
    <submittedName>
        <fullName evidence="2">Beta-lactamase family protein</fullName>
    </submittedName>
</protein>
<name>A0A848CZI8_ANEAE</name>
<dbReference type="Pfam" id="PF00144">
    <property type="entry name" value="Beta-lactamase"/>
    <property type="match status" value="1"/>
</dbReference>
<dbReference type="PANTHER" id="PTHR46825:SF9">
    <property type="entry name" value="BETA-LACTAMASE-RELATED DOMAIN-CONTAINING PROTEIN"/>
    <property type="match status" value="1"/>
</dbReference>
<evidence type="ECO:0000259" key="1">
    <source>
        <dbReference type="Pfam" id="PF00144"/>
    </source>
</evidence>
<reference evidence="2 3" key="1">
    <citation type="submission" date="2020-04" db="EMBL/GenBank/DDBJ databases">
        <authorList>
            <person name="Hitch T.C.A."/>
            <person name="Wylensek D."/>
            <person name="Clavel T."/>
        </authorList>
    </citation>
    <scope>NUCLEOTIDE SEQUENCE [LARGE SCALE GENOMIC DNA]</scope>
    <source>
        <strain evidence="2 3">WB01_D5_05</strain>
    </source>
</reference>
<dbReference type="InterPro" id="IPR012338">
    <property type="entry name" value="Beta-lactam/transpept-like"/>
</dbReference>
<dbReference type="SUPFAM" id="SSF56601">
    <property type="entry name" value="beta-lactamase/transpeptidase-like"/>
    <property type="match status" value="1"/>
</dbReference>
<proteinExistence type="predicted"/>
<gene>
    <name evidence="2" type="ORF">HF838_13245</name>
</gene>
<sequence>MFDTIYSTLKKIQFNGAIYLETSNNDSISLTLGYKDLDNSTSITENTLFDIASLSKMYTAVMILQLIEKRDINLEDTLTKWFNTTTFKNVTIENLLTHTSGIPEYIGNSSIEDIEEILHVKEPYFPAGCGWLYTNTNYVLLAKIIEHISKLSYEDCLHKMIVAPLHLQHTTSKPKAEQIAVGKIFDYVNRKYIAVAEDPFFKDVDKQCNFYGDGGIYSTAKDIAQFLKGFIQGKLVSPELVKRALTPSPLNNNYGYGFIIQDDSFGHSGGWTGYSSHCLCSLTNEKMTILLTNEEINPMYEQQILSFLNHPQDSEEPFAPKHPNVMLINTTDSIEGIYQLDDEYQTRFTIERGIDHFIVSFDDQHATHLFKVAPNLYWIRNTMSFINIQDMIFIDEGIEIPLSKQQPIS</sequence>
<dbReference type="PANTHER" id="PTHR46825">
    <property type="entry name" value="D-ALANYL-D-ALANINE-CARBOXYPEPTIDASE/ENDOPEPTIDASE AMPH"/>
    <property type="match status" value="1"/>
</dbReference>
<feature type="domain" description="Beta-lactamase-related" evidence="1">
    <location>
        <begin position="13"/>
        <end position="297"/>
    </location>
</feature>
<accession>A0A848CZI8</accession>